<evidence type="ECO:0000313" key="2">
    <source>
        <dbReference type="EMBL" id="KOF99866.1"/>
    </source>
</evidence>
<accession>A0A0L8IEI8</accession>
<reference evidence="2" key="1">
    <citation type="submission" date="2015-07" db="EMBL/GenBank/DDBJ databases">
        <title>MeaNS - Measles Nucleotide Surveillance Program.</title>
        <authorList>
            <person name="Tran T."/>
            <person name="Druce J."/>
        </authorList>
    </citation>
    <scope>NUCLEOTIDE SEQUENCE</scope>
    <source>
        <strain evidence="2">UCB-OBI-ISO-001</strain>
        <tissue evidence="2">Gonad</tissue>
    </source>
</reference>
<organism evidence="2">
    <name type="scientific">Octopus bimaculoides</name>
    <name type="common">California two-spotted octopus</name>
    <dbReference type="NCBI Taxonomy" id="37653"/>
    <lineage>
        <taxon>Eukaryota</taxon>
        <taxon>Metazoa</taxon>
        <taxon>Spiralia</taxon>
        <taxon>Lophotrochozoa</taxon>
        <taxon>Mollusca</taxon>
        <taxon>Cephalopoda</taxon>
        <taxon>Coleoidea</taxon>
        <taxon>Octopodiformes</taxon>
        <taxon>Octopoda</taxon>
        <taxon>Incirrata</taxon>
        <taxon>Octopodidae</taxon>
        <taxon>Octopus</taxon>
    </lineage>
</organism>
<evidence type="ECO:0000256" key="1">
    <source>
        <dbReference type="SAM" id="Phobius"/>
    </source>
</evidence>
<name>A0A0L8IEI8_OCTBM</name>
<sequence length="52" mass="6336">MWKQTHLYTRSIKSVSRCYIRLRRKCLLLCFLYSYMYFSQSNSLCIYTGIVP</sequence>
<dbReference type="AlphaFoldDB" id="A0A0L8IEI8"/>
<keyword evidence="1" id="KW-1133">Transmembrane helix</keyword>
<proteinExistence type="predicted"/>
<keyword evidence="1" id="KW-0472">Membrane</keyword>
<keyword evidence="1" id="KW-0812">Transmembrane</keyword>
<gene>
    <name evidence="2" type="ORF">OCBIM_22010381mg</name>
</gene>
<protein>
    <submittedName>
        <fullName evidence="2">Uncharacterized protein</fullName>
    </submittedName>
</protein>
<dbReference type="EMBL" id="KQ415876">
    <property type="protein sequence ID" value="KOF99866.1"/>
    <property type="molecule type" value="Genomic_DNA"/>
</dbReference>
<feature type="transmembrane region" description="Helical" evidence="1">
    <location>
        <begin position="26"/>
        <end position="50"/>
    </location>
</feature>